<keyword evidence="2" id="KW-1185">Reference proteome</keyword>
<gene>
    <name evidence="1" type="ORF">L484_020616</name>
</gene>
<evidence type="ECO:0000313" key="2">
    <source>
        <dbReference type="Proteomes" id="UP000030645"/>
    </source>
</evidence>
<proteinExistence type="predicted"/>
<dbReference type="EMBL" id="KE346271">
    <property type="protein sequence ID" value="EXC31791.1"/>
    <property type="molecule type" value="Genomic_DNA"/>
</dbReference>
<evidence type="ECO:0000313" key="1">
    <source>
        <dbReference type="EMBL" id="EXC31791.1"/>
    </source>
</evidence>
<protein>
    <submittedName>
        <fullName evidence="1">Uncharacterized protein</fullName>
    </submittedName>
</protein>
<organism evidence="1 2">
    <name type="scientific">Morus notabilis</name>
    <dbReference type="NCBI Taxonomy" id="981085"/>
    <lineage>
        <taxon>Eukaryota</taxon>
        <taxon>Viridiplantae</taxon>
        <taxon>Streptophyta</taxon>
        <taxon>Embryophyta</taxon>
        <taxon>Tracheophyta</taxon>
        <taxon>Spermatophyta</taxon>
        <taxon>Magnoliopsida</taxon>
        <taxon>eudicotyledons</taxon>
        <taxon>Gunneridae</taxon>
        <taxon>Pentapetalae</taxon>
        <taxon>rosids</taxon>
        <taxon>fabids</taxon>
        <taxon>Rosales</taxon>
        <taxon>Moraceae</taxon>
        <taxon>Moreae</taxon>
        <taxon>Morus</taxon>
    </lineage>
</organism>
<name>W9S935_9ROSA</name>
<accession>W9S935</accession>
<dbReference type="Proteomes" id="UP000030645">
    <property type="component" value="Unassembled WGS sequence"/>
</dbReference>
<reference evidence="2" key="1">
    <citation type="submission" date="2013-01" db="EMBL/GenBank/DDBJ databases">
        <title>Draft Genome Sequence of a Mulberry Tree, Morus notabilis C.K. Schneid.</title>
        <authorList>
            <person name="He N."/>
            <person name="Zhao S."/>
        </authorList>
    </citation>
    <scope>NUCLEOTIDE SEQUENCE</scope>
</reference>
<sequence length="150" mass="17465">MVWTKKIHDSAWEVRVKDHGSSEGALVIPPYTELPYHRYIDKSGSGIEVEFHRTTDEKMAVMIVDEDWRLKFSYAIIRAGHEKSFTPFKELVVLKHYAEVDIIFQNGRDCMLIRDVSEPSIWDKLTNKLYGEGISTLDGVEYDEFYCIVE</sequence>
<dbReference type="AlphaFoldDB" id="W9S935"/>